<evidence type="ECO:0000259" key="1">
    <source>
        <dbReference type="Pfam" id="PF04991"/>
    </source>
</evidence>
<reference evidence="2 3" key="1">
    <citation type="submission" date="2020-08" db="EMBL/GenBank/DDBJ databases">
        <title>Sphingobacterium sp. DN00404 isolated from aquaculture water.</title>
        <authorList>
            <person name="Zhang M."/>
        </authorList>
    </citation>
    <scope>NUCLEOTIDE SEQUENCE [LARGE SCALE GENOMIC DNA]</scope>
    <source>
        <strain evidence="2 3">KCTC 42746</strain>
    </source>
</reference>
<keyword evidence="3" id="KW-1185">Reference proteome</keyword>
<dbReference type="Proteomes" id="UP000651112">
    <property type="component" value="Unassembled WGS sequence"/>
</dbReference>
<comment type="caution">
    <text evidence="2">The sequence shown here is derived from an EMBL/GenBank/DDBJ whole genome shotgun (WGS) entry which is preliminary data.</text>
</comment>
<gene>
    <name evidence="2" type="ORF">H8B21_13070</name>
</gene>
<proteinExistence type="predicted"/>
<evidence type="ECO:0000313" key="3">
    <source>
        <dbReference type="Proteomes" id="UP000651112"/>
    </source>
</evidence>
<protein>
    <submittedName>
        <fullName evidence="2">LicD family protein</fullName>
    </submittedName>
</protein>
<organism evidence="2 3">
    <name type="scientific">Sphingobacterium chuzhouense</name>
    <dbReference type="NCBI Taxonomy" id="1742264"/>
    <lineage>
        <taxon>Bacteria</taxon>
        <taxon>Pseudomonadati</taxon>
        <taxon>Bacteroidota</taxon>
        <taxon>Sphingobacteriia</taxon>
        <taxon>Sphingobacteriales</taxon>
        <taxon>Sphingobacteriaceae</taxon>
        <taxon>Sphingobacterium</taxon>
    </lineage>
</organism>
<name>A0ABR7XTL0_9SPHI</name>
<accession>A0ABR7XTL0</accession>
<dbReference type="PANTHER" id="PTHR43404">
    <property type="entry name" value="LIPOPOLYSACCHARIDE CHOLINEPHOSPHOTRANSFERASE LICD"/>
    <property type="match status" value="1"/>
</dbReference>
<dbReference type="SUPFAM" id="SSF81301">
    <property type="entry name" value="Nucleotidyltransferase"/>
    <property type="match status" value="1"/>
</dbReference>
<dbReference type="PANTHER" id="PTHR43404:SF2">
    <property type="entry name" value="LIPOPOLYSACCHARIDE CHOLINEPHOSPHOTRANSFERASE LICD"/>
    <property type="match status" value="1"/>
</dbReference>
<dbReference type="InterPro" id="IPR043519">
    <property type="entry name" value="NT_sf"/>
</dbReference>
<sequence>MYKQKIVDVFRAFIKICEEHDLQYFCHGGTAIGVVRHQGLIPWDDDIDVLMPRPDYEKFLSLFSQLEQDEYELMVPGETPSYYLPFTKMCDKNTTLLEFEHIPCVFGCFVDIFPLDGASGDKEQRAADWLLFRRIANTLMILPKPSKENFIWLFKRLSKFQLRTAIDEISCAFYKKKKYWKTCERLRDIVTRYEYGKAEYVGSYGSQFGVKAFWPKVWFDDVVMMSFEGMEVRVPSGYDKLLTQVYGNYMQLPPEEKRVTHHSVAYRNLKERRSLEEVYQELNKKRKI</sequence>
<dbReference type="InterPro" id="IPR052942">
    <property type="entry name" value="LPS_cholinephosphotransferase"/>
</dbReference>
<dbReference type="Pfam" id="PF04991">
    <property type="entry name" value="LicD"/>
    <property type="match status" value="1"/>
</dbReference>
<evidence type="ECO:0000313" key="2">
    <source>
        <dbReference type="EMBL" id="MBD1422501.1"/>
    </source>
</evidence>
<dbReference type="EMBL" id="JACNYL010000003">
    <property type="protein sequence ID" value="MBD1422501.1"/>
    <property type="molecule type" value="Genomic_DNA"/>
</dbReference>
<dbReference type="RefSeq" id="WP_190314219.1">
    <property type="nucleotide sequence ID" value="NZ_JACNYL010000003.1"/>
</dbReference>
<dbReference type="InterPro" id="IPR007074">
    <property type="entry name" value="LicD/FKTN/FKRP_NTP_transf"/>
</dbReference>
<feature type="domain" description="LicD/FKTN/FKRP nucleotidyltransferase" evidence="1">
    <location>
        <begin position="17"/>
        <end position="247"/>
    </location>
</feature>